<name>A0A6B0SZB0_9EURY</name>
<evidence type="ECO:0000313" key="3">
    <source>
        <dbReference type="Proteomes" id="UP000466535"/>
    </source>
</evidence>
<dbReference type="Proteomes" id="UP000466535">
    <property type="component" value="Unassembled WGS sequence"/>
</dbReference>
<feature type="region of interest" description="Disordered" evidence="1">
    <location>
        <begin position="221"/>
        <end position="251"/>
    </location>
</feature>
<protein>
    <submittedName>
        <fullName evidence="2">Uncharacterized protein</fullName>
    </submittedName>
</protein>
<proteinExistence type="predicted"/>
<keyword evidence="3" id="KW-1185">Reference proteome</keyword>
<dbReference type="EMBL" id="WUUT01000001">
    <property type="protein sequence ID" value="MXR50825.1"/>
    <property type="molecule type" value="Genomic_DNA"/>
</dbReference>
<dbReference type="RefSeq" id="WP_159762919.1">
    <property type="nucleotide sequence ID" value="NZ_WUUT01000001.1"/>
</dbReference>
<comment type="caution">
    <text evidence="2">The sequence shown here is derived from an EMBL/GenBank/DDBJ whole genome shotgun (WGS) entry which is preliminary data.</text>
</comment>
<reference evidence="2 3" key="1">
    <citation type="submission" date="2019-12" db="EMBL/GenBank/DDBJ databases">
        <title>Isolation and characterization of three novel carbon monoxide-oxidizing members of Halobacteria from salione crusts and soils.</title>
        <authorList>
            <person name="Myers M.R."/>
            <person name="King G.M."/>
        </authorList>
    </citation>
    <scope>NUCLEOTIDE SEQUENCE [LARGE SCALE GENOMIC DNA]</scope>
    <source>
        <strain evidence="2 3">WSH3</strain>
    </source>
</reference>
<sequence>MEASPETFVTRASDLSAGRPAPEWPVHGGAVDGFSARAGDGGRVQILALSESATARQRRAFVRARSEWLERADTERLVSVVATGDEPRPWLAVDPPSDPAKPLSAAAVRSIMIDLAEAFWLIESADRPVPTREAVRIDPTAERARVCWPLEAESTPADGVDRIARLGAELLTGETPPPERPFDWPQNGPPPRLWQTIESVLAGSSSIRSCYELKRALLFGPTTPPVERSPPEPSEPDQSGESATQSLPEQVSRRTLVGVLGVGALGATGLFARGTGREGGETEADSGPPQASFSFEQGQTTLTVTHTGGDPIEAGNLVVRNTRVSGIGAYRWSDYEGYDEETMVTEGDSIVIDRGVLSMWYAYVGWEDPTGDREVVLERRQISEEDLYS</sequence>
<feature type="region of interest" description="Disordered" evidence="1">
    <location>
        <begin position="1"/>
        <end position="28"/>
    </location>
</feature>
<organism evidence="2 3">
    <name type="scientific">Halovenus carboxidivorans</name>
    <dbReference type="NCBI Taxonomy" id="2692199"/>
    <lineage>
        <taxon>Archaea</taxon>
        <taxon>Methanobacteriati</taxon>
        <taxon>Methanobacteriota</taxon>
        <taxon>Stenosarchaea group</taxon>
        <taxon>Halobacteria</taxon>
        <taxon>Halobacteriales</taxon>
        <taxon>Haloarculaceae</taxon>
        <taxon>Halovenus</taxon>
    </lineage>
</organism>
<evidence type="ECO:0000313" key="2">
    <source>
        <dbReference type="EMBL" id="MXR50825.1"/>
    </source>
</evidence>
<evidence type="ECO:0000256" key="1">
    <source>
        <dbReference type="SAM" id="MobiDB-lite"/>
    </source>
</evidence>
<accession>A0A6B0SZB0</accession>
<feature type="compositionally biased region" description="Pro residues" evidence="1">
    <location>
        <begin position="222"/>
        <end position="233"/>
    </location>
</feature>
<dbReference type="AlphaFoldDB" id="A0A6B0SZB0"/>
<gene>
    <name evidence="2" type="ORF">GRX03_04290</name>
</gene>